<evidence type="ECO:0000313" key="3">
    <source>
        <dbReference type="Proteomes" id="UP001142393"/>
    </source>
</evidence>
<sequence>MQTKFLSFVIVAVHASIFASAAPMFRGLGDFSGLFGNYTGDSESHSALPSGLASIVSELVGQHDHSSSSISTSSGSPFVTVSNISATASINDDLEDDVSLVGFDKFGAGHTYSSGELSGEITSALGDISGHHTDDCSSTLDASGFSSDLESLTGGLESSSDMSTAIDTMTETFPTSSFTPSVTTFFTPTFTASSVDVSISVTVGDDSGSSMPTSD</sequence>
<dbReference type="EMBL" id="JANVFU010000016">
    <property type="protein sequence ID" value="KAJ3739910.1"/>
    <property type="molecule type" value="Genomic_DNA"/>
</dbReference>
<protein>
    <submittedName>
        <fullName evidence="2">Uncharacterized protein</fullName>
    </submittedName>
</protein>
<evidence type="ECO:0000313" key="2">
    <source>
        <dbReference type="EMBL" id="KAJ3739910.1"/>
    </source>
</evidence>
<evidence type="ECO:0000256" key="1">
    <source>
        <dbReference type="SAM" id="SignalP"/>
    </source>
</evidence>
<reference evidence="2 3" key="1">
    <citation type="journal article" date="2023" name="Proc. Natl. Acad. Sci. U.S.A.">
        <title>A global phylogenomic analysis of the shiitake genus Lentinula.</title>
        <authorList>
            <person name="Sierra-Patev S."/>
            <person name="Min B."/>
            <person name="Naranjo-Ortiz M."/>
            <person name="Looney B."/>
            <person name="Konkel Z."/>
            <person name="Slot J.C."/>
            <person name="Sakamoto Y."/>
            <person name="Steenwyk J.L."/>
            <person name="Rokas A."/>
            <person name="Carro J."/>
            <person name="Camarero S."/>
            <person name="Ferreira P."/>
            <person name="Molpeceres G."/>
            <person name="Ruiz-Duenas F.J."/>
            <person name="Serrano A."/>
            <person name="Henrissat B."/>
            <person name="Drula E."/>
            <person name="Hughes K.W."/>
            <person name="Mata J.L."/>
            <person name="Ishikawa N.K."/>
            <person name="Vargas-Isla R."/>
            <person name="Ushijima S."/>
            <person name="Smith C.A."/>
            <person name="Donoghue J."/>
            <person name="Ahrendt S."/>
            <person name="Andreopoulos W."/>
            <person name="He G."/>
            <person name="LaButti K."/>
            <person name="Lipzen A."/>
            <person name="Ng V."/>
            <person name="Riley R."/>
            <person name="Sandor L."/>
            <person name="Barry K."/>
            <person name="Martinez A.T."/>
            <person name="Xiao Y."/>
            <person name="Gibbons J.G."/>
            <person name="Terashima K."/>
            <person name="Grigoriev I.V."/>
            <person name="Hibbett D."/>
        </authorList>
    </citation>
    <scope>NUCLEOTIDE SEQUENCE [LARGE SCALE GENOMIC DNA]</scope>
    <source>
        <strain evidence="2 3">TFB7810</strain>
    </source>
</reference>
<dbReference type="Proteomes" id="UP001142393">
    <property type="component" value="Unassembled WGS sequence"/>
</dbReference>
<feature type="chain" id="PRO_5040922358" evidence="1">
    <location>
        <begin position="22"/>
        <end position="215"/>
    </location>
</feature>
<comment type="caution">
    <text evidence="2">The sequence shown here is derived from an EMBL/GenBank/DDBJ whole genome shotgun (WGS) entry which is preliminary data.</text>
</comment>
<organism evidence="2 3">
    <name type="scientific">Lentinula detonsa</name>
    <dbReference type="NCBI Taxonomy" id="2804962"/>
    <lineage>
        <taxon>Eukaryota</taxon>
        <taxon>Fungi</taxon>
        <taxon>Dikarya</taxon>
        <taxon>Basidiomycota</taxon>
        <taxon>Agaricomycotina</taxon>
        <taxon>Agaricomycetes</taxon>
        <taxon>Agaricomycetidae</taxon>
        <taxon>Agaricales</taxon>
        <taxon>Marasmiineae</taxon>
        <taxon>Omphalotaceae</taxon>
        <taxon>Lentinula</taxon>
    </lineage>
</organism>
<name>A0A9W8NSM2_9AGAR</name>
<proteinExistence type="predicted"/>
<accession>A0A9W8NSM2</accession>
<keyword evidence="3" id="KW-1185">Reference proteome</keyword>
<dbReference type="AlphaFoldDB" id="A0A9W8NSM2"/>
<gene>
    <name evidence="2" type="ORF">DFH05DRAFT_472981</name>
</gene>
<keyword evidence="1" id="KW-0732">Signal</keyword>
<feature type="signal peptide" evidence="1">
    <location>
        <begin position="1"/>
        <end position="21"/>
    </location>
</feature>